<evidence type="ECO:0008006" key="2">
    <source>
        <dbReference type="Google" id="ProtNLM"/>
    </source>
</evidence>
<comment type="caution">
    <text evidence="1">The sequence shown here is derived from an EMBL/GenBank/DDBJ whole genome shotgun (WGS) entry which is preliminary data.</text>
</comment>
<organism evidence="1">
    <name type="scientific">Gracilinema caldarium</name>
    <dbReference type="NCBI Taxonomy" id="215591"/>
    <lineage>
        <taxon>Bacteria</taxon>
        <taxon>Pseudomonadati</taxon>
        <taxon>Spirochaetota</taxon>
        <taxon>Spirochaetia</taxon>
        <taxon>Spirochaetales</taxon>
        <taxon>Breznakiellaceae</taxon>
        <taxon>Gracilinema</taxon>
    </lineage>
</organism>
<gene>
    <name evidence="1" type="ORF">ENS59_14030</name>
</gene>
<evidence type="ECO:0000313" key="1">
    <source>
        <dbReference type="EMBL" id="HFH30604.1"/>
    </source>
</evidence>
<dbReference type="EMBL" id="DSVL01000429">
    <property type="protein sequence ID" value="HFH30604.1"/>
    <property type="molecule type" value="Genomic_DNA"/>
</dbReference>
<proteinExistence type="predicted"/>
<name>A0A7C3IIZ7_9SPIR</name>
<protein>
    <recommendedName>
        <fullName evidence="2">Outer membrane protein beta-barrel domain-containing protein</fullName>
    </recommendedName>
</protein>
<reference evidence="1" key="1">
    <citation type="journal article" date="2020" name="mSystems">
        <title>Genome- and Community-Level Interaction Insights into Carbon Utilization and Element Cycling Functions of Hydrothermarchaeota in Hydrothermal Sediment.</title>
        <authorList>
            <person name="Zhou Z."/>
            <person name="Liu Y."/>
            <person name="Xu W."/>
            <person name="Pan J."/>
            <person name="Luo Z.H."/>
            <person name="Li M."/>
        </authorList>
    </citation>
    <scope>NUCLEOTIDE SEQUENCE [LARGE SCALE GENOMIC DNA]</scope>
    <source>
        <strain evidence="1">SpSt-503</strain>
    </source>
</reference>
<dbReference type="AlphaFoldDB" id="A0A7C3IIZ7"/>
<accession>A0A7C3IIZ7</accession>
<sequence>MLDYNQTQKSSYYGLATEAFWGKEFGLLLSYEGGFTSSFAVGSTSFPMKYYTGFAFEGFAGVGYYKTIDKLYYLIGGGVGIESTSITVNVNYLGAGLPYYYSFSIGPAVSASIGYKITEYLAFYTGLKSMYGFKQVIASYAEDVENPFLITPIIGIGIIR</sequence>